<feature type="region of interest" description="Disordered" evidence="1">
    <location>
        <begin position="24"/>
        <end position="43"/>
    </location>
</feature>
<comment type="caution">
    <text evidence="2">The sequence shown here is derived from an EMBL/GenBank/DDBJ whole genome shotgun (WGS) entry which is preliminary data.</text>
</comment>
<organism evidence="2 3">
    <name type="scientific">Bacillus cereus</name>
    <dbReference type="NCBI Taxonomy" id="1396"/>
    <lineage>
        <taxon>Bacteria</taxon>
        <taxon>Bacillati</taxon>
        <taxon>Bacillota</taxon>
        <taxon>Bacilli</taxon>
        <taxon>Bacillales</taxon>
        <taxon>Bacillaceae</taxon>
        <taxon>Bacillus</taxon>
        <taxon>Bacillus cereus group</taxon>
    </lineage>
</organism>
<protein>
    <submittedName>
        <fullName evidence="2">Uncharacterized protein</fullName>
    </submittedName>
</protein>
<dbReference type="EMBL" id="QNGD03000008">
    <property type="protein sequence ID" value="RWQ72965.1"/>
    <property type="molecule type" value="Genomic_DNA"/>
</dbReference>
<proteinExistence type="predicted"/>
<dbReference type="Proteomes" id="UP000253597">
    <property type="component" value="Unassembled WGS sequence"/>
</dbReference>
<evidence type="ECO:0000313" key="2">
    <source>
        <dbReference type="EMBL" id="RWQ72965.1"/>
    </source>
</evidence>
<gene>
    <name evidence="2" type="ORF">DR116_0016690</name>
</gene>
<name>A0A9X8IYX9_BACCE</name>
<dbReference type="AlphaFoldDB" id="A0A9X8IYX9"/>
<evidence type="ECO:0000256" key="1">
    <source>
        <dbReference type="SAM" id="MobiDB-lite"/>
    </source>
</evidence>
<accession>A0A9X8IYX9</accession>
<sequence length="167" mass="19333">MSETVKYKQMSIYDFISEEDNFLPEEKSQEVQPSETAPQVDEAQERFNIECAKQLVNDLELKLPSSALDTEKLISENLVFNPEGYAEKVTELPTEDTDSTLFSVGDKARVRVPDFEDSEAEDYYFLKALEDKHFKVLDIDSLHITCEAISVYDDKIYKFYPHEILKI</sequence>
<reference evidence="2 3" key="1">
    <citation type="submission" date="2019-01" db="EMBL/GenBank/DDBJ databases">
        <title>Draft genome sequence of heavy metal resistant Bacillus cereus NWUAB01.</title>
        <authorList>
            <person name="Babalola O."/>
            <person name="Aremu B.R."/>
            <person name="Ayangbenro A.S."/>
        </authorList>
    </citation>
    <scope>NUCLEOTIDE SEQUENCE [LARGE SCALE GENOMIC DNA]</scope>
    <source>
        <strain evidence="2 3">NWUAB01</strain>
    </source>
</reference>
<evidence type="ECO:0000313" key="3">
    <source>
        <dbReference type="Proteomes" id="UP000253597"/>
    </source>
</evidence>
<dbReference type="RefSeq" id="WP_113302921.1">
    <property type="nucleotide sequence ID" value="NZ_QNGD03000008.1"/>
</dbReference>